<dbReference type="OrthoDB" id="9772594at2"/>
<evidence type="ECO:0000313" key="3">
    <source>
        <dbReference type="EMBL" id="SMB94382.1"/>
    </source>
</evidence>
<dbReference type="InterPro" id="IPR023753">
    <property type="entry name" value="FAD/NAD-binding_dom"/>
</dbReference>
<dbReference type="InterPro" id="IPR036188">
    <property type="entry name" value="FAD/NAD-bd_sf"/>
</dbReference>
<protein>
    <submittedName>
        <fullName evidence="3">Uncharacterized protein</fullName>
    </submittedName>
</protein>
<dbReference type="RefSeq" id="WP_084231696.1">
    <property type="nucleotide sequence ID" value="NZ_FWWR01000017.1"/>
</dbReference>
<feature type="domain" description="FAD-dependent protein C-terminal" evidence="2">
    <location>
        <begin position="267"/>
        <end position="457"/>
    </location>
</feature>
<dbReference type="PIRSF" id="PIRSF038984">
    <property type="entry name" value="FAD_binding_protein"/>
    <property type="match status" value="1"/>
</dbReference>
<dbReference type="AlphaFoldDB" id="A0A1W1VLY6"/>
<dbReference type="GO" id="GO:0016491">
    <property type="term" value="F:oxidoreductase activity"/>
    <property type="evidence" value="ECO:0007669"/>
    <property type="project" value="InterPro"/>
</dbReference>
<dbReference type="PANTHER" id="PTHR42842:SF3">
    <property type="entry name" value="FAD_NAD(P)-BINDING OXIDOREDUCTASE FAMILY PROTEIN"/>
    <property type="match status" value="1"/>
</dbReference>
<dbReference type="Proteomes" id="UP000192368">
    <property type="component" value="Unassembled WGS sequence"/>
</dbReference>
<feature type="domain" description="FAD/NAD(P)-binding" evidence="1">
    <location>
        <begin position="86"/>
        <end position="251"/>
    </location>
</feature>
<evidence type="ECO:0000259" key="2">
    <source>
        <dbReference type="Pfam" id="PF21688"/>
    </source>
</evidence>
<dbReference type="Gene3D" id="3.50.50.60">
    <property type="entry name" value="FAD/NAD(P)-binding domain"/>
    <property type="match status" value="2"/>
</dbReference>
<organism evidence="3 4">
    <name type="scientific">Peptoniphilus asaccharolyticus DSM 20463</name>
    <dbReference type="NCBI Taxonomy" id="573058"/>
    <lineage>
        <taxon>Bacteria</taxon>
        <taxon>Bacillati</taxon>
        <taxon>Bacillota</taxon>
        <taxon>Tissierellia</taxon>
        <taxon>Tissierellales</taxon>
        <taxon>Peptoniphilaceae</taxon>
        <taxon>Peptoniphilus</taxon>
    </lineage>
</organism>
<dbReference type="EMBL" id="FWWR01000017">
    <property type="protein sequence ID" value="SMB94382.1"/>
    <property type="molecule type" value="Genomic_DNA"/>
</dbReference>
<sequence>MIIIKNITMPTDDTKKLQQKLKKILRRDKFDWEIYRKSIDARKGISYNFQVLIDVDMPQSEMDKIKGAQYYEEENFEIGVKNPPKEVAIVGSGPAGLFCAYILSQYGVKVRIYEQGEPVEKRMESIENYLKTGKLNINSNIQFGEGGAGTFSDGKLTARSKDKRVREVLKIFKFHGAPEEIMYDSKPHIGTDILQSVIVSMREKIIKNGGEYYFSHKFEDLKIEDRVENITVNGNEIKADRYVLALGNSSREAFELLSKKIEMENKPFAVGFRIEHKREDVDFAQYKVKDKLPAASYQLSYNDKELGKSAYTFCMCPGGYVVDGSSELDRTCINGMSYHSRDGENSNSALIVTIDKNTFGTDVLDGMRFQREIESKTYALGKGKVPVQRLGDFIKDVETSEFGEIKPSAENYVKSNLRNIYPREIEEMIIRATAYMGRRLKGFDSEDSVLSAAETRSSSPVRMLRDENLKSIGIDNLYVIGEGSGYSGGIVSSAIDGIKAAENILGGN</sequence>
<dbReference type="Gene3D" id="3.30.70.2700">
    <property type="match status" value="1"/>
</dbReference>
<evidence type="ECO:0000313" key="4">
    <source>
        <dbReference type="Proteomes" id="UP000192368"/>
    </source>
</evidence>
<accession>A0A1W1VLY6</accession>
<gene>
    <name evidence="3" type="ORF">SAMN00017477_2221</name>
</gene>
<name>A0A1W1VLY6_PEPAS</name>
<dbReference type="STRING" id="573058.SAMN00017477_2221"/>
<keyword evidence="4" id="KW-1185">Reference proteome</keyword>
<dbReference type="Pfam" id="PF21688">
    <property type="entry name" value="FAD-depend_C"/>
    <property type="match status" value="1"/>
</dbReference>
<evidence type="ECO:0000259" key="1">
    <source>
        <dbReference type="Pfam" id="PF07992"/>
    </source>
</evidence>
<dbReference type="InterPro" id="IPR049516">
    <property type="entry name" value="FAD-depend_C"/>
</dbReference>
<dbReference type="SUPFAM" id="SSF51905">
    <property type="entry name" value="FAD/NAD(P)-binding domain"/>
    <property type="match status" value="1"/>
</dbReference>
<reference evidence="4" key="1">
    <citation type="submission" date="2017-04" db="EMBL/GenBank/DDBJ databases">
        <authorList>
            <person name="Varghese N."/>
            <person name="Submissions S."/>
        </authorList>
    </citation>
    <scope>NUCLEOTIDE SEQUENCE [LARGE SCALE GENOMIC DNA]</scope>
    <source>
        <strain evidence="4">DSM 20463</strain>
    </source>
</reference>
<proteinExistence type="predicted"/>
<dbReference type="PANTHER" id="PTHR42842">
    <property type="entry name" value="FAD/NAD(P)-BINDING OXIDOREDUCTASE"/>
    <property type="match status" value="1"/>
</dbReference>
<dbReference type="InterPro" id="IPR028348">
    <property type="entry name" value="FAD-binding_protein"/>
</dbReference>
<dbReference type="Pfam" id="PF07992">
    <property type="entry name" value="Pyr_redox_2"/>
    <property type="match status" value="1"/>
</dbReference>